<evidence type="ECO:0000313" key="4">
    <source>
        <dbReference type="Proteomes" id="UP000570010"/>
    </source>
</evidence>
<gene>
    <name evidence="2" type="ORF">G4D64_04150</name>
    <name evidence="1" type="ORF">H1Z61_04185</name>
</gene>
<evidence type="ECO:0000313" key="2">
    <source>
        <dbReference type="EMBL" id="NEY80728.1"/>
    </source>
</evidence>
<evidence type="ECO:0000313" key="1">
    <source>
        <dbReference type="EMBL" id="MBA4536360.1"/>
    </source>
</evidence>
<dbReference type="Proteomes" id="UP000570010">
    <property type="component" value="Unassembled WGS sequence"/>
</dbReference>
<dbReference type="EMBL" id="JACEIO010000006">
    <property type="protein sequence ID" value="MBA4536360.1"/>
    <property type="molecule type" value="Genomic_DNA"/>
</dbReference>
<organism evidence="2 3">
    <name type="scientific">Bacillus aquiflavi</name>
    <dbReference type="NCBI Taxonomy" id="2672567"/>
    <lineage>
        <taxon>Bacteria</taxon>
        <taxon>Bacillati</taxon>
        <taxon>Bacillota</taxon>
        <taxon>Bacilli</taxon>
        <taxon>Bacillales</taxon>
        <taxon>Bacillaceae</taxon>
        <taxon>Bacillus</taxon>
    </lineage>
</organism>
<dbReference type="RefSeq" id="WP_163240411.1">
    <property type="nucleotide sequence ID" value="NZ_JAAIWN010000006.1"/>
</dbReference>
<dbReference type="Proteomes" id="UP000472971">
    <property type="component" value="Unassembled WGS sequence"/>
</dbReference>
<comment type="caution">
    <text evidence="2">The sequence shown here is derived from an EMBL/GenBank/DDBJ whole genome shotgun (WGS) entry which is preliminary data.</text>
</comment>
<reference evidence="2 3" key="1">
    <citation type="submission" date="2020-02" db="EMBL/GenBank/DDBJ databases">
        <title>Bacillus aquiflavi sp. nov., isolated from yellow water of strong flavor Chinese baijiu in Yibin region of China.</title>
        <authorList>
            <person name="Xie J."/>
        </authorList>
    </citation>
    <scope>NUCLEOTIDE SEQUENCE [LARGE SCALE GENOMIC DNA]</scope>
    <source>
        <strain evidence="2 3">3H-10</strain>
    </source>
</reference>
<dbReference type="EMBL" id="JAAIWN010000006">
    <property type="protein sequence ID" value="NEY80728.1"/>
    <property type="molecule type" value="Genomic_DNA"/>
</dbReference>
<accession>A0A6B3VU32</accession>
<dbReference type="AlphaFoldDB" id="A0A6B3VU32"/>
<sequence>MKYVDTNPRYSGIRSLVDQIPDKKAAKIQQYILKYADDYKKGGLDVVA</sequence>
<protein>
    <submittedName>
        <fullName evidence="2">Uncharacterized protein</fullName>
    </submittedName>
</protein>
<name>A0A6B3VU32_9BACI</name>
<evidence type="ECO:0000313" key="3">
    <source>
        <dbReference type="Proteomes" id="UP000472971"/>
    </source>
</evidence>
<reference evidence="1 4" key="2">
    <citation type="submission" date="2020-07" db="EMBL/GenBank/DDBJ databases">
        <authorList>
            <person name="Feng H."/>
        </authorList>
    </citation>
    <scope>NUCLEOTIDE SEQUENCE [LARGE SCALE GENOMIC DNA]</scope>
    <source>
        <strain evidence="4">s-12</strain>
        <strain evidence="1">S-12</strain>
    </source>
</reference>
<keyword evidence="3" id="KW-1185">Reference proteome</keyword>
<proteinExistence type="predicted"/>